<evidence type="ECO:0000313" key="2">
    <source>
        <dbReference type="Proteomes" id="UP000801492"/>
    </source>
</evidence>
<dbReference type="AlphaFoldDB" id="A0A8K0CUX0"/>
<reference evidence="1" key="1">
    <citation type="submission" date="2019-08" db="EMBL/GenBank/DDBJ databases">
        <title>The genome of the North American firefly Photinus pyralis.</title>
        <authorList>
            <consortium name="Photinus pyralis genome working group"/>
            <person name="Fallon T.R."/>
            <person name="Sander Lower S.E."/>
            <person name="Weng J.-K."/>
        </authorList>
    </citation>
    <scope>NUCLEOTIDE SEQUENCE</scope>
    <source>
        <strain evidence="1">TRF0915ILg1</strain>
        <tissue evidence="1">Whole body</tissue>
    </source>
</reference>
<comment type="caution">
    <text evidence="1">The sequence shown here is derived from an EMBL/GenBank/DDBJ whole genome shotgun (WGS) entry which is preliminary data.</text>
</comment>
<gene>
    <name evidence="1" type="ORF">ILUMI_12030</name>
</gene>
<keyword evidence="2" id="KW-1185">Reference proteome</keyword>
<sequence length="106" mass="12437">MEICRCEERREAVKNIKIWTISTLHPILVKRIPVPPEVRVVMKKNQTSHDDYRYNRPYVLKTIPRTSCPEKPKKTEKISNKWIPVLPGLISEKLVNESKGLSDRPF</sequence>
<organism evidence="1 2">
    <name type="scientific">Ignelater luminosus</name>
    <name type="common">Cucubano</name>
    <name type="synonym">Pyrophorus luminosus</name>
    <dbReference type="NCBI Taxonomy" id="2038154"/>
    <lineage>
        <taxon>Eukaryota</taxon>
        <taxon>Metazoa</taxon>
        <taxon>Ecdysozoa</taxon>
        <taxon>Arthropoda</taxon>
        <taxon>Hexapoda</taxon>
        <taxon>Insecta</taxon>
        <taxon>Pterygota</taxon>
        <taxon>Neoptera</taxon>
        <taxon>Endopterygota</taxon>
        <taxon>Coleoptera</taxon>
        <taxon>Polyphaga</taxon>
        <taxon>Elateriformia</taxon>
        <taxon>Elateroidea</taxon>
        <taxon>Elateridae</taxon>
        <taxon>Agrypninae</taxon>
        <taxon>Pyrophorini</taxon>
        <taxon>Ignelater</taxon>
    </lineage>
</organism>
<protein>
    <submittedName>
        <fullName evidence="1">Uncharacterized protein</fullName>
    </submittedName>
</protein>
<accession>A0A8K0CUX0</accession>
<evidence type="ECO:0000313" key="1">
    <source>
        <dbReference type="EMBL" id="KAF2894143.1"/>
    </source>
</evidence>
<proteinExistence type="predicted"/>
<dbReference type="EMBL" id="VTPC01007285">
    <property type="protein sequence ID" value="KAF2894143.1"/>
    <property type="molecule type" value="Genomic_DNA"/>
</dbReference>
<dbReference type="Proteomes" id="UP000801492">
    <property type="component" value="Unassembled WGS sequence"/>
</dbReference>
<name>A0A8K0CUX0_IGNLU</name>
<dbReference type="OrthoDB" id="7460248at2759"/>